<evidence type="ECO:0000256" key="4">
    <source>
        <dbReference type="ARBA" id="ARBA00022989"/>
    </source>
</evidence>
<dbReference type="PANTHER" id="PTHR43243">
    <property type="entry name" value="INNER MEMBRANE TRANSPORTER YGJI-RELATED"/>
    <property type="match status" value="1"/>
</dbReference>
<dbReference type="OrthoDB" id="178667at2"/>
<evidence type="ECO:0000256" key="2">
    <source>
        <dbReference type="ARBA" id="ARBA00022448"/>
    </source>
</evidence>
<keyword evidence="2" id="KW-0813">Transport</keyword>
<dbReference type="InterPro" id="IPR002293">
    <property type="entry name" value="AA/rel_permease1"/>
</dbReference>
<feature type="transmembrane region" description="Helical" evidence="6">
    <location>
        <begin position="280"/>
        <end position="301"/>
    </location>
</feature>
<dbReference type="GO" id="GO:0015171">
    <property type="term" value="F:amino acid transmembrane transporter activity"/>
    <property type="evidence" value="ECO:0007669"/>
    <property type="project" value="TreeGrafter"/>
</dbReference>
<dbReference type="Gene3D" id="1.20.1740.10">
    <property type="entry name" value="Amino acid/polyamine transporter I"/>
    <property type="match status" value="1"/>
</dbReference>
<feature type="transmembrane region" description="Helical" evidence="6">
    <location>
        <begin position="230"/>
        <end position="259"/>
    </location>
</feature>
<comment type="caution">
    <text evidence="7">The sequence shown here is derived from an EMBL/GenBank/DDBJ whole genome shotgun (WGS) entry which is preliminary data.</text>
</comment>
<evidence type="ECO:0000256" key="1">
    <source>
        <dbReference type="ARBA" id="ARBA00004141"/>
    </source>
</evidence>
<evidence type="ECO:0000256" key="3">
    <source>
        <dbReference type="ARBA" id="ARBA00022692"/>
    </source>
</evidence>
<accession>A0A3D8P201</accession>
<feature type="transmembrane region" description="Helical" evidence="6">
    <location>
        <begin position="186"/>
        <end position="210"/>
    </location>
</feature>
<dbReference type="EMBL" id="QSLN01000013">
    <property type="protein sequence ID" value="RDV82066.1"/>
    <property type="molecule type" value="Genomic_DNA"/>
</dbReference>
<feature type="transmembrane region" description="Helical" evidence="6">
    <location>
        <begin position="365"/>
        <end position="384"/>
    </location>
</feature>
<sequence length="401" mass="42847">MVCICVGLCYVEFASMAPFAGSAHTYAYIALGEILAWIVGWDLLFEFTVVCSTVSVGWSGYVVSFLKSLGVDLPAAFTRDIAHGGIINIPAILGLGLVGYVAYSGIKNVSRTNVLLTVIKLLAILFFLACGLLHLKPANWHPFAPFGLSGILTGAALTFFAYTGFDGMTSVLEEVKNPQRSIPVALIGGLGIVILLYVSMAAVLTGVVNYVRLDVPDPAAFALMEMGIRWGGALISVAILFGLIAVMLGYGLSATRVLFAMSRDGLLPPVFARVHERTRVPHIATLAIFGAAILGGGFLSINELAELANIGGLTAFTLTSISVMVMRVTRPEAKRTFKVPTLWLVAPLGVIGSLALIFSLPAVTLIRFAVWMLMGFLVYFGYGVRHARVKLEARNLDSVKV</sequence>
<feature type="transmembrane region" description="Helical" evidence="6">
    <location>
        <begin position="146"/>
        <end position="165"/>
    </location>
</feature>
<organism evidence="7 8">
    <name type="scientific">Ammonifex thiophilus</name>
    <dbReference type="NCBI Taxonomy" id="444093"/>
    <lineage>
        <taxon>Bacteria</taxon>
        <taxon>Bacillati</taxon>
        <taxon>Bacillota</taxon>
        <taxon>Clostridia</taxon>
        <taxon>Thermoanaerobacterales</taxon>
        <taxon>Thermoanaerobacteraceae</taxon>
        <taxon>Ammonifex</taxon>
    </lineage>
</organism>
<feature type="transmembrane region" description="Helical" evidence="6">
    <location>
        <begin position="81"/>
        <end position="102"/>
    </location>
</feature>
<feature type="transmembrane region" description="Helical" evidence="6">
    <location>
        <begin position="307"/>
        <end position="329"/>
    </location>
</feature>
<proteinExistence type="predicted"/>
<dbReference type="Pfam" id="PF13520">
    <property type="entry name" value="AA_permease_2"/>
    <property type="match status" value="1"/>
</dbReference>
<gene>
    <name evidence="7" type="ORF">DXX99_08425</name>
</gene>
<keyword evidence="5 6" id="KW-0472">Membrane</keyword>
<feature type="transmembrane region" description="Helical" evidence="6">
    <location>
        <begin position="34"/>
        <end position="61"/>
    </location>
</feature>
<dbReference type="PANTHER" id="PTHR43243:SF4">
    <property type="entry name" value="CATIONIC AMINO ACID TRANSPORTER 4"/>
    <property type="match status" value="1"/>
</dbReference>
<dbReference type="RefSeq" id="WP_115793054.1">
    <property type="nucleotide sequence ID" value="NZ_QSLN01000013.1"/>
</dbReference>
<feature type="transmembrane region" description="Helical" evidence="6">
    <location>
        <begin position="114"/>
        <end position="134"/>
    </location>
</feature>
<keyword evidence="4 6" id="KW-1133">Transmembrane helix</keyword>
<dbReference type="AlphaFoldDB" id="A0A3D8P201"/>
<name>A0A3D8P201_9THEO</name>
<evidence type="ECO:0000256" key="6">
    <source>
        <dbReference type="SAM" id="Phobius"/>
    </source>
</evidence>
<evidence type="ECO:0000313" key="8">
    <source>
        <dbReference type="Proteomes" id="UP000256329"/>
    </source>
</evidence>
<dbReference type="PIRSF" id="PIRSF006060">
    <property type="entry name" value="AA_transporter"/>
    <property type="match status" value="1"/>
</dbReference>
<comment type="subcellular location">
    <subcellularLocation>
        <location evidence="1">Membrane</location>
        <topology evidence="1">Multi-pass membrane protein</topology>
    </subcellularLocation>
</comment>
<feature type="transmembrane region" description="Helical" evidence="6">
    <location>
        <begin position="341"/>
        <end position="359"/>
    </location>
</feature>
<evidence type="ECO:0000256" key="5">
    <source>
        <dbReference type="ARBA" id="ARBA00023136"/>
    </source>
</evidence>
<dbReference type="Proteomes" id="UP000256329">
    <property type="component" value="Unassembled WGS sequence"/>
</dbReference>
<keyword evidence="8" id="KW-1185">Reference proteome</keyword>
<dbReference type="GO" id="GO:0016020">
    <property type="term" value="C:membrane"/>
    <property type="evidence" value="ECO:0007669"/>
    <property type="project" value="UniProtKB-SubCell"/>
</dbReference>
<keyword evidence="3 6" id="KW-0812">Transmembrane</keyword>
<evidence type="ECO:0000313" key="7">
    <source>
        <dbReference type="EMBL" id="RDV82066.1"/>
    </source>
</evidence>
<reference evidence="7 8" key="1">
    <citation type="submission" date="2018-08" db="EMBL/GenBank/DDBJ databases">
        <title>Form III RuBisCO-mediated autotrophy in Thermodesulfobium bacteria.</title>
        <authorList>
            <person name="Toshchakov S.V."/>
            <person name="Kublanov I.V."/>
            <person name="Frolov E."/>
            <person name="Bonch-Osmolovskaya E.A."/>
            <person name="Tourova T.P."/>
            <person name="Chernych N.A."/>
            <person name="Lebedinsky A.V."/>
        </authorList>
    </citation>
    <scope>NUCLEOTIDE SEQUENCE [LARGE SCALE GENOMIC DNA]</scope>
    <source>
        <strain evidence="7 8">SR</strain>
    </source>
</reference>
<protein>
    <submittedName>
        <fullName evidence="7">Amino acid permease</fullName>
    </submittedName>
</protein>